<dbReference type="Gene3D" id="2.40.70.10">
    <property type="entry name" value="Acid Proteases"/>
    <property type="match status" value="1"/>
</dbReference>
<dbReference type="CDD" id="cd00303">
    <property type="entry name" value="retropepsin_like"/>
    <property type="match status" value="1"/>
</dbReference>
<reference evidence="3" key="3">
    <citation type="submission" date="2006-01" db="EMBL/GenBank/DDBJ databases">
        <authorList>
            <person name="Buell R."/>
        </authorList>
    </citation>
    <scope>NUCLEOTIDE SEQUENCE</scope>
</reference>
<dbReference type="InterPro" id="IPR005162">
    <property type="entry name" value="Retrotrans_gag_dom"/>
</dbReference>
<keyword evidence="1" id="KW-0863">Zinc-finger</keyword>
<protein>
    <submittedName>
        <fullName evidence="3">Zinc knuckle family protein</fullName>
    </submittedName>
</protein>
<keyword evidence="1" id="KW-0862">Zinc</keyword>
<dbReference type="GO" id="GO:0003676">
    <property type="term" value="F:nucleic acid binding"/>
    <property type="evidence" value="ECO:0007669"/>
    <property type="project" value="InterPro"/>
</dbReference>
<evidence type="ECO:0000259" key="2">
    <source>
        <dbReference type="PROSITE" id="PS50158"/>
    </source>
</evidence>
<organism evidence="3">
    <name type="scientific">Oryza sativa subsp. japonica</name>
    <name type="common">Rice</name>
    <dbReference type="NCBI Taxonomy" id="39947"/>
    <lineage>
        <taxon>Eukaryota</taxon>
        <taxon>Viridiplantae</taxon>
        <taxon>Streptophyta</taxon>
        <taxon>Embryophyta</taxon>
        <taxon>Tracheophyta</taxon>
        <taxon>Spermatophyta</taxon>
        <taxon>Magnoliopsida</taxon>
        <taxon>Liliopsida</taxon>
        <taxon>Poales</taxon>
        <taxon>Poaceae</taxon>
        <taxon>BOP clade</taxon>
        <taxon>Oryzoideae</taxon>
        <taxon>Oryzeae</taxon>
        <taxon>Oryzinae</taxon>
        <taxon>Oryza</taxon>
        <taxon>Oryza sativa</taxon>
    </lineage>
</organism>
<dbReference type="InterPro" id="IPR001878">
    <property type="entry name" value="Znf_CCHC"/>
</dbReference>
<feature type="domain" description="CCHC-type" evidence="2">
    <location>
        <begin position="143"/>
        <end position="158"/>
    </location>
</feature>
<dbReference type="InterPro" id="IPR036875">
    <property type="entry name" value="Znf_CCHC_sf"/>
</dbReference>
<proteinExistence type="predicted"/>
<dbReference type="Pfam" id="PF03732">
    <property type="entry name" value="Retrotrans_gag"/>
    <property type="match status" value="1"/>
</dbReference>
<dbReference type="AlphaFoldDB" id="Q53JS6"/>
<name>Q53JS6_ORYSJ</name>
<dbReference type="SUPFAM" id="SSF57756">
    <property type="entry name" value="Retrovirus zinc finger-like domains"/>
    <property type="match status" value="1"/>
</dbReference>
<gene>
    <name evidence="3" type="ordered locus">LOC_Os11g26480</name>
</gene>
<evidence type="ECO:0000256" key="1">
    <source>
        <dbReference type="PROSITE-ProRule" id="PRU00047"/>
    </source>
</evidence>
<evidence type="ECO:0000313" key="3">
    <source>
        <dbReference type="EMBL" id="ABA93388.1"/>
    </source>
</evidence>
<accession>Q53JS6</accession>
<sequence length="417" mass="46415">MGETNALRGRISSFQQTRDQSISEAWERLQEYMAACPHHGMDDWLILQNFYNGLTPMSRDHLDTASGGAFFSKTVRGAINLIEKIVSNMSWSEEGVQTRQRGMHTVKETEMLVAKLDLLMKRLDDHEKRPQGIVKAMDSHFMCEICGKMGHSGNDCPETREEAMYMGNNNNNGFRPQGDGFASVFRNQLSFNKMIETQLAQLVVLVPANESGRILGQPEPSVENVKAITTRGGNPEDPHQRAIIGRNASAHLRTLSKGHPCNKRPLPTTKLVKLTEECSNVILHKLLEKKKDPGCPTITCSIGTQKFNQALSDLGASVSVMPKDVFDKLNITVLTPTPMRMQLANSSVCYLARIAEGVPDKIRDFFISVDFVVLDMDSEKKTSLILGRPFLSTRDANIDVGTDKSSSFSQGWNNAPW</sequence>
<dbReference type="PANTHER" id="PTHR33067">
    <property type="entry name" value="RNA-DIRECTED DNA POLYMERASE-RELATED"/>
    <property type="match status" value="1"/>
</dbReference>
<dbReference type="SUPFAM" id="SSF50630">
    <property type="entry name" value="Acid proteases"/>
    <property type="match status" value="1"/>
</dbReference>
<dbReference type="GO" id="GO:0008270">
    <property type="term" value="F:zinc ion binding"/>
    <property type="evidence" value="ECO:0007669"/>
    <property type="project" value="UniProtKB-KW"/>
</dbReference>
<reference evidence="3" key="2">
    <citation type="submission" date="2005-04" db="EMBL/GenBank/DDBJ databases">
        <authorList>
            <person name="Buell C.R."/>
            <person name="Wing R.A."/>
            <person name="McCombie W.A."/>
            <person name="Ouyang S."/>
        </authorList>
    </citation>
    <scope>NUCLEOTIDE SEQUENCE</scope>
</reference>
<keyword evidence="1" id="KW-0479">Metal-binding</keyword>
<reference evidence="3" key="1">
    <citation type="journal article" date="2005" name="BMC Biol.">
        <title>The sequence of rice chromosomes 11 and 12, rich in disease resistance genes and recent gene duplications.</title>
        <authorList>
            <consortium name="The rice chromosomes 11 and 12 sequencing consortia"/>
        </authorList>
    </citation>
    <scope>NUCLEOTIDE SEQUENCE [LARGE SCALE GENOMIC DNA]</scope>
</reference>
<dbReference type="EMBL" id="DP000010">
    <property type="protein sequence ID" value="ABA93388.1"/>
    <property type="molecule type" value="Genomic_DNA"/>
</dbReference>
<dbReference type="PROSITE" id="PS50158">
    <property type="entry name" value="ZF_CCHC"/>
    <property type="match status" value="1"/>
</dbReference>
<dbReference type="InterPro" id="IPR021109">
    <property type="entry name" value="Peptidase_aspartic_dom_sf"/>
</dbReference>
<dbReference type="PANTHER" id="PTHR33067:SF32">
    <property type="entry name" value="ASPARTIC PEPTIDASE DDI1-TYPE DOMAIN-CONTAINING PROTEIN"/>
    <property type="match status" value="1"/>
</dbReference>